<evidence type="ECO:0000313" key="1">
    <source>
        <dbReference type="EMBL" id="MCS5736658.1"/>
    </source>
</evidence>
<comment type="caution">
    <text evidence="1">The sequence shown here is derived from an EMBL/GenBank/DDBJ whole genome shotgun (WGS) entry which is preliminary data.</text>
</comment>
<accession>A0ABT2H9T0</accession>
<dbReference type="Proteomes" id="UP001165586">
    <property type="component" value="Unassembled WGS sequence"/>
</dbReference>
<name>A0ABT2H9T0_9MICO</name>
<feature type="non-terminal residue" evidence="1">
    <location>
        <position position="241"/>
    </location>
</feature>
<evidence type="ECO:0000313" key="2">
    <source>
        <dbReference type="Proteomes" id="UP001165586"/>
    </source>
</evidence>
<protein>
    <submittedName>
        <fullName evidence="1">Uncharacterized protein</fullName>
    </submittedName>
</protein>
<organism evidence="1 2">
    <name type="scientific">Herbiconiux daphne</name>
    <dbReference type="NCBI Taxonomy" id="2970914"/>
    <lineage>
        <taxon>Bacteria</taxon>
        <taxon>Bacillati</taxon>
        <taxon>Actinomycetota</taxon>
        <taxon>Actinomycetes</taxon>
        <taxon>Micrococcales</taxon>
        <taxon>Microbacteriaceae</taxon>
        <taxon>Herbiconiux</taxon>
    </lineage>
</organism>
<reference evidence="1" key="1">
    <citation type="submission" date="2022-08" db="EMBL/GenBank/DDBJ databases">
        <authorList>
            <person name="Deng Y."/>
            <person name="Han X.-F."/>
            <person name="Zhang Y.-Q."/>
        </authorList>
    </citation>
    <scope>NUCLEOTIDE SEQUENCE</scope>
    <source>
        <strain evidence="1">CPCC 203386</strain>
    </source>
</reference>
<dbReference type="EMBL" id="JANLCJ010000101">
    <property type="protein sequence ID" value="MCS5736658.1"/>
    <property type="molecule type" value="Genomic_DNA"/>
</dbReference>
<sequence>MSFDVVTGNVVLDDEKLVDLQRQIGIYHNHAIGYHEGELGVRVRMGWDYYYGRLPAPITPGSSKQIMPVVWNSVNGVLGELQSAFTAGDEVVRFTPLGPEDGIAANLATKMVNKILLHDNDGFNAMSDAFKECLIARNGFVKRYWGKSKKTLIEEFEDLTKDELDIFLANIDGDIVELYTEETKSVEIDEKGKEKEVSKLKNEKPTPKGEEKFKGRVIYEKVTEGVKVEYVPFEEVIIEPT</sequence>
<dbReference type="InterPro" id="IPR056909">
    <property type="entry name" value="SU10_portal"/>
</dbReference>
<proteinExistence type="predicted"/>
<dbReference type="Pfam" id="PF23899">
    <property type="entry name" value="SU10_portal"/>
    <property type="match status" value="1"/>
</dbReference>
<keyword evidence="2" id="KW-1185">Reference proteome</keyword>
<dbReference type="RefSeq" id="WP_259542723.1">
    <property type="nucleotide sequence ID" value="NZ_JANLCJ010000101.1"/>
</dbReference>
<gene>
    <name evidence="1" type="ORF">N1032_23290</name>
</gene>